<dbReference type="Proteomes" id="UP001550628">
    <property type="component" value="Unassembled WGS sequence"/>
</dbReference>
<reference evidence="3 4" key="1">
    <citation type="submission" date="2024-06" db="EMBL/GenBank/DDBJ databases">
        <title>The Natural Products Discovery Center: Release of the First 8490 Sequenced Strains for Exploring Actinobacteria Biosynthetic Diversity.</title>
        <authorList>
            <person name="Kalkreuter E."/>
            <person name="Kautsar S.A."/>
            <person name="Yang D."/>
            <person name="Bader C.D."/>
            <person name="Teijaro C.N."/>
            <person name="Fluegel L."/>
            <person name="Davis C.M."/>
            <person name="Simpson J.R."/>
            <person name="Lauterbach L."/>
            <person name="Steele A.D."/>
            <person name="Gui C."/>
            <person name="Meng S."/>
            <person name="Li G."/>
            <person name="Viehrig K."/>
            <person name="Ye F."/>
            <person name="Su P."/>
            <person name="Kiefer A.F."/>
            <person name="Nichols A."/>
            <person name="Cepeda A.J."/>
            <person name="Yan W."/>
            <person name="Fan B."/>
            <person name="Jiang Y."/>
            <person name="Adhikari A."/>
            <person name="Zheng C.-J."/>
            <person name="Schuster L."/>
            <person name="Cowan T.M."/>
            <person name="Smanski M.J."/>
            <person name="Chevrette M.G."/>
            <person name="De Carvalho L.P.S."/>
            <person name="Shen B."/>
        </authorList>
    </citation>
    <scope>NUCLEOTIDE SEQUENCE [LARGE SCALE GENOMIC DNA]</scope>
    <source>
        <strain evidence="3 4">NPDC019708</strain>
    </source>
</reference>
<keyword evidence="2" id="KW-1133">Transmembrane helix</keyword>
<keyword evidence="4" id="KW-1185">Reference proteome</keyword>
<proteinExistence type="predicted"/>
<gene>
    <name evidence="3" type="ORF">ABZ510_28175</name>
</gene>
<dbReference type="RefSeq" id="WP_356959747.1">
    <property type="nucleotide sequence ID" value="NZ_JBEYBD010000034.1"/>
</dbReference>
<keyword evidence="2" id="KW-0812">Transmembrane</keyword>
<keyword evidence="2" id="KW-0472">Membrane</keyword>
<feature type="transmembrane region" description="Helical" evidence="2">
    <location>
        <begin position="105"/>
        <end position="128"/>
    </location>
</feature>
<feature type="region of interest" description="Disordered" evidence="1">
    <location>
        <begin position="132"/>
        <end position="158"/>
    </location>
</feature>
<evidence type="ECO:0000256" key="1">
    <source>
        <dbReference type="SAM" id="MobiDB-lite"/>
    </source>
</evidence>
<protein>
    <submittedName>
        <fullName evidence="3">Uncharacterized protein</fullName>
    </submittedName>
</protein>
<organism evidence="3 4">
    <name type="scientific">Nocardia rhamnosiphila</name>
    <dbReference type="NCBI Taxonomy" id="426716"/>
    <lineage>
        <taxon>Bacteria</taxon>
        <taxon>Bacillati</taxon>
        <taxon>Actinomycetota</taxon>
        <taxon>Actinomycetes</taxon>
        <taxon>Mycobacteriales</taxon>
        <taxon>Nocardiaceae</taxon>
        <taxon>Nocardia</taxon>
    </lineage>
</organism>
<accession>A0ABV2WXV1</accession>
<feature type="compositionally biased region" description="Pro residues" evidence="1">
    <location>
        <begin position="132"/>
        <end position="149"/>
    </location>
</feature>
<evidence type="ECO:0000313" key="4">
    <source>
        <dbReference type="Proteomes" id="UP001550628"/>
    </source>
</evidence>
<name>A0ABV2WXV1_9NOCA</name>
<comment type="caution">
    <text evidence="3">The sequence shown here is derived from an EMBL/GenBank/DDBJ whole genome shotgun (WGS) entry which is preliminary data.</text>
</comment>
<evidence type="ECO:0000313" key="3">
    <source>
        <dbReference type="EMBL" id="MEU1955720.1"/>
    </source>
</evidence>
<sequence length="158" mass="15865">MNTAISVTGTGTREDVTARVRPGPVPAGETGTTRPDEGGLPGPDTRRPGPPRPCAATTTSHRGGANRYRAVVRPAAPVVRRGPAVAPRPRPPEPGDLVERARAGYAATALTAVITATVVVAFLALAHLRAPDPVPGPALPGIPAAPVPGPAADAPGSR</sequence>
<feature type="region of interest" description="Disordered" evidence="1">
    <location>
        <begin position="1"/>
        <end position="96"/>
    </location>
</feature>
<feature type="compositionally biased region" description="Low complexity" evidence="1">
    <location>
        <begin position="67"/>
        <end position="85"/>
    </location>
</feature>
<evidence type="ECO:0000256" key="2">
    <source>
        <dbReference type="SAM" id="Phobius"/>
    </source>
</evidence>
<dbReference type="EMBL" id="JBEYBF010000027">
    <property type="protein sequence ID" value="MEU1955720.1"/>
    <property type="molecule type" value="Genomic_DNA"/>
</dbReference>
<feature type="compositionally biased region" description="Polar residues" evidence="1">
    <location>
        <begin position="1"/>
        <end position="11"/>
    </location>
</feature>